<dbReference type="OrthoDB" id="10647986at2759"/>
<keyword evidence="4" id="KW-1185">Reference proteome</keyword>
<evidence type="ECO:0000256" key="2">
    <source>
        <dbReference type="SAM" id="SignalP"/>
    </source>
</evidence>
<feature type="signal peptide" evidence="2">
    <location>
        <begin position="1"/>
        <end position="17"/>
    </location>
</feature>
<name>A0A8J2LCC6_9HEXA</name>
<feature type="chain" id="PRO_5035194073" evidence="2">
    <location>
        <begin position="18"/>
        <end position="273"/>
    </location>
</feature>
<feature type="compositionally biased region" description="Basic and acidic residues" evidence="1">
    <location>
        <begin position="71"/>
        <end position="87"/>
    </location>
</feature>
<feature type="region of interest" description="Disordered" evidence="1">
    <location>
        <begin position="59"/>
        <end position="97"/>
    </location>
</feature>
<keyword evidence="2" id="KW-0732">Signal</keyword>
<evidence type="ECO:0000313" key="3">
    <source>
        <dbReference type="EMBL" id="CAG7820174.1"/>
    </source>
</evidence>
<dbReference type="EMBL" id="CAJVCH010471461">
    <property type="protein sequence ID" value="CAG7820174.1"/>
    <property type="molecule type" value="Genomic_DNA"/>
</dbReference>
<dbReference type="AlphaFoldDB" id="A0A8J2LCC6"/>
<evidence type="ECO:0000256" key="1">
    <source>
        <dbReference type="SAM" id="MobiDB-lite"/>
    </source>
</evidence>
<comment type="caution">
    <text evidence="3">The sequence shown here is derived from an EMBL/GenBank/DDBJ whole genome shotgun (WGS) entry which is preliminary data.</text>
</comment>
<sequence length="273" mass="29144">MNSYIILLLLGVSQTLGELSLDELKDDLLKKISSPNDTSVQAEAKDVIAEYLINSVLEDNDIAPDDPPIPFRRDKEKDKEKQKEREKNRNKHKNRHRPHIDYRDTTELPVANPPVASVAGLNPAIPAADIQTKQDATQSPVVAGAPAIAPVAAAVPVVNPGATAVPIVNPAAPAAPAVNPPVTAAPETTTSRPRRTRPTVDPNHVYQQVDKILGSVASGNIVGIVDESLAIRAPTPVRNFVTGILKVIFCNPVDRIFGRCKPDSTGAISSVQG</sequence>
<proteinExistence type="predicted"/>
<feature type="compositionally biased region" description="Low complexity" evidence="1">
    <location>
        <begin position="179"/>
        <end position="191"/>
    </location>
</feature>
<feature type="region of interest" description="Disordered" evidence="1">
    <location>
        <begin position="179"/>
        <end position="201"/>
    </location>
</feature>
<evidence type="ECO:0000313" key="4">
    <source>
        <dbReference type="Proteomes" id="UP000708208"/>
    </source>
</evidence>
<gene>
    <name evidence="3" type="ORF">AFUS01_LOCUS30577</name>
</gene>
<feature type="compositionally biased region" description="Basic residues" evidence="1">
    <location>
        <begin position="88"/>
        <end position="97"/>
    </location>
</feature>
<dbReference type="Proteomes" id="UP000708208">
    <property type="component" value="Unassembled WGS sequence"/>
</dbReference>
<accession>A0A8J2LCC6</accession>
<organism evidence="3 4">
    <name type="scientific">Allacma fusca</name>
    <dbReference type="NCBI Taxonomy" id="39272"/>
    <lineage>
        <taxon>Eukaryota</taxon>
        <taxon>Metazoa</taxon>
        <taxon>Ecdysozoa</taxon>
        <taxon>Arthropoda</taxon>
        <taxon>Hexapoda</taxon>
        <taxon>Collembola</taxon>
        <taxon>Symphypleona</taxon>
        <taxon>Sminthuridae</taxon>
        <taxon>Allacma</taxon>
    </lineage>
</organism>
<reference evidence="3" key="1">
    <citation type="submission" date="2021-06" db="EMBL/GenBank/DDBJ databases">
        <authorList>
            <person name="Hodson N. C."/>
            <person name="Mongue J. A."/>
            <person name="Jaron S. K."/>
        </authorList>
    </citation>
    <scope>NUCLEOTIDE SEQUENCE</scope>
</reference>
<protein>
    <submittedName>
        <fullName evidence="3">Uncharacterized protein</fullName>
    </submittedName>
</protein>